<feature type="domain" description="Protein kinase" evidence="2">
    <location>
        <begin position="27"/>
        <end position="352"/>
    </location>
</feature>
<dbReference type="OrthoDB" id="2687620at2759"/>
<keyword evidence="1" id="KW-0067">ATP-binding</keyword>
<organism evidence="3">
    <name type="scientific">Oikopleura dioica</name>
    <name type="common">Tunicate</name>
    <dbReference type="NCBI Taxonomy" id="34765"/>
    <lineage>
        <taxon>Eukaryota</taxon>
        <taxon>Metazoa</taxon>
        <taxon>Chordata</taxon>
        <taxon>Tunicata</taxon>
        <taxon>Appendicularia</taxon>
        <taxon>Copelata</taxon>
        <taxon>Oikopleuridae</taxon>
        <taxon>Oikopleura</taxon>
    </lineage>
</organism>
<dbReference type="InParanoid" id="E4XFK5"/>
<dbReference type="Gene3D" id="1.10.510.10">
    <property type="entry name" value="Transferase(Phosphotransferase) domain 1"/>
    <property type="match status" value="1"/>
</dbReference>
<evidence type="ECO:0000256" key="1">
    <source>
        <dbReference type="PROSITE-ProRule" id="PRU10141"/>
    </source>
</evidence>
<accession>E4XFK5</accession>
<feature type="binding site" evidence="1">
    <location>
        <position position="60"/>
    </location>
    <ligand>
        <name>ATP</name>
        <dbReference type="ChEBI" id="CHEBI:30616"/>
    </ligand>
</feature>
<dbReference type="SUPFAM" id="SSF56112">
    <property type="entry name" value="Protein kinase-like (PK-like)"/>
    <property type="match status" value="1"/>
</dbReference>
<evidence type="ECO:0000313" key="3">
    <source>
        <dbReference type="EMBL" id="CBY24351.1"/>
    </source>
</evidence>
<dbReference type="GO" id="GO:0005524">
    <property type="term" value="F:ATP binding"/>
    <property type="evidence" value="ECO:0007669"/>
    <property type="project" value="UniProtKB-UniRule"/>
</dbReference>
<dbReference type="Proteomes" id="UP000001307">
    <property type="component" value="Unassembled WGS sequence"/>
</dbReference>
<dbReference type="EMBL" id="FN653045">
    <property type="protein sequence ID" value="CBY24351.1"/>
    <property type="molecule type" value="Genomic_DNA"/>
</dbReference>
<gene>
    <name evidence="3" type="ORF">GSOID_T00010210001</name>
</gene>
<dbReference type="InterPro" id="IPR050235">
    <property type="entry name" value="CK1_Ser-Thr_kinase"/>
</dbReference>
<reference evidence="3" key="1">
    <citation type="journal article" date="2010" name="Science">
        <title>Plasticity of animal genome architecture unmasked by rapid evolution of a pelagic tunicate.</title>
        <authorList>
            <person name="Denoeud F."/>
            <person name="Henriet S."/>
            <person name="Mungpakdee S."/>
            <person name="Aury J.M."/>
            <person name="Da Silva C."/>
            <person name="Brinkmann H."/>
            <person name="Mikhaleva J."/>
            <person name="Olsen L.C."/>
            <person name="Jubin C."/>
            <person name="Canestro C."/>
            <person name="Bouquet J.M."/>
            <person name="Danks G."/>
            <person name="Poulain J."/>
            <person name="Campsteijn C."/>
            <person name="Adamski M."/>
            <person name="Cross I."/>
            <person name="Yadetie F."/>
            <person name="Muffato M."/>
            <person name="Louis A."/>
            <person name="Butcher S."/>
            <person name="Tsagkogeorga G."/>
            <person name="Konrad A."/>
            <person name="Singh S."/>
            <person name="Jensen M.F."/>
            <person name="Cong E.H."/>
            <person name="Eikeseth-Otteraa H."/>
            <person name="Noel B."/>
            <person name="Anthouard V."/>
            <person name="Porcel B.M."/>
            <person name="Kachouri-Lafond R."/>
            <person name="Nishino A."/>
            <person name="Ugolini M."/>
            <person name="Chourrout P."/>
            <person name="Nishida H."/>
            <person name="Aasland R."/>
            <person name="Huzurbazar S."/>
            <person name="Westhof E."/>
            <person name="Delsuc F."/>
            <person name="Lehrach H."/>
            <person name="Reinhardt R."/>
            <person name="Weissenbach J."/>
            <person name="Roy S.W."/>
            <person name="Artiguenave F."/>
            <person name="Postlethwait J.H."/>
            <person name="Manak J.R."/>
            <person name="Thompson E.M."/>
            <person name="Jaillon O."/>
            <person name="Du Pasquier L."/>
            <person name="Boudinot P."/>
            <person name="Liberles D.A."/>
            <person name="Volff J.N."/>
            <person name="Philippe H."/>
            <person name="Lenhard B."/>
            <person name="Roest Crollius H."/>
            <person name="Wincker P."/>
            <person name="Chourrout D."/>
        </authorList>
    </citation>
    <scope>NUCLEOTIDE SEQUENCE [LARGE SCALE GENOMIC DNA]</scope>
</reference>
<dbReference type="Pfam" id="PF00069">
    <property type="entry name" value="Pkinase"/>
    <property type="match status" value="1"/>
</dbReference>
<dbReference type="AlphaFoldDB" id="E4XFK5"/>
<dbReference type="PROSITE" id="PS50011">
    <property type="entry name" value="PROTEIN_KINASE_DOM"/>
    <property type="match status" value="1"/>
</dbReference>
<dbReference type="PROSITE" id="PS00107">
    <property type="entry name" value="PROTEIN_KINASE_ATP"/>
    <property type="match status" value="1"/>
</dbReference>
<proteinExistence type="predicted"/>
<dbReference type="InterPro" id="IPR000719">
    <property type="entry name" value="Prot_kinase_dom"/>
</dbReference>
<name>E4XFK5_OIKDI</name>
<dbReference type="GO" id="GO:0004672">
    <property type="term" value="F:protein kinase activity"/>
    <property type="evidence" value="ECO:0007669"/>
    <property type="project" value="InterPro"/>
</dbReference>
<sequence>MKDQFFIDYDETVLIHRKSKTNPVPMFQVQTRLGGGGFGAVYEAKNLEAKESEDRKVVLKLERSDAQHPQNSLKIEYKIYTKLHNRKSTRLAHFAFFHRFQSEVELAYKYRPNSGINNGRLEPGRAFFNILALEQLGPDLDKILRFAKRTNFCKINNHLNRRNKGLSFTTVVNIGEQLYSGLQYLHEKGIIHRDIKPLNICAGRGKRSQNIFIVDFGLSKIYKYGDNLMEDEHYLGPGTSMYKSINITKGSSGQSAVSSASLRDDCISAVYVLLEMYRGSLWWSQLDPKQQAEKVHEMKKEWLDENNWKEKFEELLPLCRIMEELHVTDFNEMPPYKKIEKELDELKKHKYFRKEELDWVIKENGFAELWTAKKARKSH</sequence>
<evidence type="ECO:0000313" key="4">
    <source>
        <dbReference type="Proteomes" id="UP000001307"/>
    </source>
</evidence>
<dbReference type="InterPro" id="IPR011009">
    <property type="entry name" value="Kinase-like_dom_sf"/>
</dbReference>
<dbReference type="PANTHER" id="PTHR11909">
    <property type="entry name" value="CASEIN KINASE-RELATED"/>
    <property type="match status" value="1"/>
</dbReference>
<dbReference type="SMART" id="SM00220">
    <property type="entry name" value="S_TKc"/>
    <property type="match status" value="1"/>
</dbReference>
<keyword evidence="1" id="KW-0547">Nucleotide-binding</keyword>
<keyword evidence="4" id="KW-1185">Reference proteome</keyword>
<protein>
    <recommendedName>
        <fullName evidence="2">Protein kinase domain-containing protein</fullName>
    </recommendedName>
</protein>
<dbReference type="InterPro" id="IPR017441">
    <property type="entry name" value="Protein_kinase_ATP_BS"/>
</dbReference>
<evidence type="ECO:0000259" key="2">
    <source>
        <dbReference type="PROSITE" id="PS50011"/>
    </source>
</evidence>